<accession>A0A518BDT9</accession>
<sequence length="171" mass="19133">MRRAIPFLALLPLAACSTTGPRVVHGDAAVREPLFESLSSLEGEWLLEVPGGEPLVSEFKVSSGGYAVREIMMRGTPNEMTNLYTLDGNGVCMWHFCAAGNTPRMRADGMQDGSLDFQFMDVVDLNEEDEHYMGGMKLVWVDENTIEQHWTTLTEGEPDQGMVMRFTRRVQ</sequence>
<proteinExistence type="predicted"/>
<dbReference type="RefSeq" id="WP_145061496.1">
    <property type="nucleotide sequence ID" value="NZ_CP036287.1"/>
</dbReference>
<evidence type="ECO:0000313" key="1">
    <source>
        <dbReference type="EMBL" id="QDU65147.1"/>
    </source>
</evidence>
<organism evidence="1 2">
    <name type="scientific">Engelhardtia mirabilis</name>
    <dbReference type="NCBI Taxonomy" id="2528011"/>
    <lineage>
        <taxon>Bacteria</taxon>
        <taxon>Pseudomonadati</taxon>
        <taxon>Planctomycetota</taxon>
        <taxon>Planctomycetia</taxon>
        <taxon>Planctomycetia incertae sedis</taxon>
        <taxon>Engelhardtia</taxon>
    </lineage>
</organism>
<gene>
    <name evidence="1" type="ORF">Pla133_02110</name>
</gene>
<dbReference type="EMBL" id="CP036287">
    <property type="protein sequence ID" value="QDU65147.1"/>
    <property type="molecule type" value="Genomic_DNA"/>
</dbReference>
<protein>
    <submittedName>
        <fullName evidence="1">Uncharacterized protein</fullName>
    </submittedName>
</protein>
<name>A0A518BDT9_9BACT</name>
<reference evidence="1 2" key="1">
    <citation type="submission" date="2019-02" db="EMBL/GenBank/DDBJ databases">
        <title>Deep-cultivation of Planctomycetes and their phenomic and genomic characterization uncovers novel biology.</title>
        <authorList>
            <person name="Wiegand S."/>
            <person name="Jogler M."/>
            <person name="Boedeker C."/>
            <person name="Pinto D."/>
            <person name="Vollmers J."/>
            <person name="Rivas-Marin E."/>
            <person name="Kohn T."/>
            <person name="Peeters S.H."/>
            <person name="Heuer A."/>
            <person name="Rast P."/>
            <person name="Oberbeckmann S."/>
            <person name="Bunk B."/>
            <person name="Jeske O."/>
            <person name="Meyerdierks A."/>
            <person name="Storesund J.E."/>
            <person name="Kallscheuer N."/>
            <person name="Luecker S."/>
            <person name="Lage O.M."/>
            <person name="Pohl T."/>
            <person name="Merkel B.J."/>
            <person name="Hornburger P."/>
            <person name="Mueller R.-W."/>
            <person name="Bruemmer F."/>
            <person name="Labrenz M."/>
            <person name="Spormann A.M."/>
            <person name="Op den Camp H."/>
            <person name="Overmann J."/>
            <person name="Amann R."/>
            <person name="Jetten M.S.M."/>
            <person name="Mascher T."/>
            <person name="Medema M.H."/>
            <person name="Devos D.P."/>
            <person name="Kaster A.-K."/>
            <person name="Ovreas L."/>
            <person name="Rohde M."/>
            <person name="Galperin M.Y."/>
            <person name="Jogler C."/>
        </authorList>
    </citation>
    <scope>NUCLEOTIDE SEQUENCE [LARGE SCALE GENOMIC DNA]</scope>
    <source>
        <strain evidence="1 2">Pla133</strain>
    </source>
</reference>
<keyword evidence="2" id="KW-1185">Reference proteome</keyword>
<dbReference type="Proteomes" id="UP000316921">
    <property type="component" value="Chromosome"/>
</dbReference>
<dbReference type="KEGG" id="pbap:Pla133_02110"/>
<evidence type="ECO:0000313" key="2">
    <source>
        <dbReference type="Proteomes" id="UP000316921"/>
    </source>
</evidence>
<dbReference type="AlphaFoldDB" id="A0A518BDT9"/>